<dbReference type="NCBIfam" id="NF040747">
    <property type="entry name" value="reduct_C_alpha"/>
    <property type="match status" value="1"/>
</dbReference>
<dbReference type="Pfam" id="PF02504">
    <property type="entry name" value="FA_synthesis"/>
    <property type="match status" value="1"/>
</dbReference>
<keyword evidence="2" id="KW-1185">Reference proteome</keyword>
<proteinExistence type="predicted"/>
<evidence type="ECO:0000313" key="2">
    <source>
        <dbReference type="Proteomes" id="UP000473699"/>
    </source>
</evidence>
<dbReference type="GO" id="GO:0016747">
    <property type="term" value="F:acyltransferase activity, transferring groups other than amino-acyl groups"/>
    <property type="evidence" value="ECO:0007669"/>
    <property type="project" value="InterPro"/>
</dbReference>
<name>A0A6L5Y8P2_9BACT</name>
<organism evidence="1 2">
    <name type="scientific">Pyramidobacter porci</name>
    <dbReference type="NCBI Taxonomy" id="2605789"/>
    <lineage>
        <taxon>Bacteria</taxon>
        <taxon>Thermotogati</taxon>
        <taxon>Synergistota</taxon>
        <taxon>Synergistia</taxon>
        <taxon>Synergistales</taxon>
        <taxon>Dethiosulfovibrionaceae</taxon>
        <taxon>Pyramidobacter</taxon>
    </lineage>
</organism>
<reference evidence="1 2" key="1">
    <citation type="submission" date="2019-08" db="EMBL/GenBank/DDBJ databases">
        <title>In-depth cultivation of the pig gut microbiome towards novel bacterial diversity and tailored functional studies.</title>
        <authorList>
            <person name="Wylensek D."/>
            <person name="Hitch T.C.A."/>
            <person name="Clavel T."/>
        </authorList>
    </citation>
    <scope>NUCLEOTIDE SEQUENCE [LARGE SCALE GENOMIC DNA]</scope>
    <source>
        <strain evidence="1 2">SM-530-WT-4B</strain>
    </source>
</reference>
<dbReference type="AlphaFoldDB" id="A0A6L5Y8P2"/>
<comment type="caution">
    <text evidence="1">The sequence shown here is derived from an EMBL/GenBank/DDBJ whole genome shotgun (WGS) entry which is preliminary data.</text>
</comment>
<dbReference type="InterPro" id="IPR003664">
    <property type="entry name" value="FA_synthesis"/>
</dbReference>
<dbReference type="EMBL" id="VUNH01000001">
    <property type="protein sequence ID" value="MST54650.1"/>
    <property type="molecule type" value="Genomic_DNA"/>
</dbReference>
<dbReference type="Proteomes" id="UP000473699">
    <property type="component" value="Unassembled WGS sequence"/>
</dbReference>
<dbReference type="GO" id="GO:0006633">
    <property type="term" value="P:fatty acid biosynthetic process"/>
    <property type="evidence" value="ECO:0007669"/>
    <property type="project" value="InterPro"/>
</dbReference>
<evidence type="ECO:0000313" key="1">
    <source>
        <dbReference type="EMBL" id="MST54650.1"/>
    </source>
</evidence>
<sequence>MSDVRKLIGEALSEIIDSAAHGGPRVRVGLQANGSEHGSEEIANAARLAQRQNPSIQVVMIGPKKVEGFDDLEWIETNDCEIDLEKAMDDAMDSGKVAGIVAMHHPFPMGVTTIGRVFTPACGRDMIVASTTGTSAINRVEAMIRNAVYGIAVAKSIGKQNPTVGILNVEGAQVVFKALRKLKENGYDIAFGESKRADGGSVLRGNDILQGVVDVCVCDTLTGNVLMKMFSSFSTGGSYEALGWGYGPSAGEGWKHVVNIISRASGAPVIANAVAYCGAAAAGKLPELVAKEVEAAKGCGLEEIIASFMPKPAAAEEEVKAPAAEPTDEEIHGVDVLAIEDAVRELWKHGIYAESSMGCTGPVVKLNKSKEEEARKILAAASYI</sequence>
<dbReference type="SUPFAM" id="SSF53659">
    <property type="entry name" value="Isocitrate/Isopropylmalate dehydrogenase-like"/>
    <property type="match status" value="1"/>
</dbReference>
<protein>
    <submittedName>
        <fullName evidence="1">Glycine reductase</fullName>
    </submittedName>
</protein>
<gene>
    <name evidence="1" type="ORF">FYJ74_01095</name>
</gene>
<dbReference type="Gene3D" id="3.40.718.10">
    <property type="entry name" value="Isopropylmalate Dehydrogenase"/>
    <property type="match status" value="1"/>
</dbReference>
<accession>A0A6L5Y8P2</accession>
<dbReference type="RefSeq" id="WP_154527778.1">
    <property type="nucleotide sequence ID" value="NZ_VUNH01000001.1"/>
</dbReference>